<dbReference type="CDD" id="cd14503">
    <property type="entry name" value="PTP-bact"/>
    <property type="match status" value="1"/>
</dbReference>
<gene>
    <name evidence="2" type="primary">blh_7</name>
    <name evidence="2" type="ORF">GALL_509360</name>
</gene>
<dbReference type="InterPro" id="IPR029021">
    <property type="entry name" value="Prot-tyrosine_phosphatase-like"/>
</dbReference>
<dbReference type="SUPFAM" id="SSF52799">
    <property type="entry name" value="(Phosphotyrosine protein) phosphatases II"/>
    <property type="match status" value="1"/>
</dbReference>
<dbReference type="GO" id="GO:0016787">
    <property type="term" value="F:hydrolase activity"/>
    <property type="evidence" value="ECO:0007669"/>
    <property type="project" value="UniProtKB-KW"/>
</dbReference>
<reference evidence="2" key="1">
    <citation type="submission" date="2016-10" db="EMBL/GenBank/DDBJ databases">
        <title>Sequence of Gallionella enrichment culture.</title>
        <authorList>
            <person name="Poehlein A."/>
            <person name="Muehling M."/>
            <person name="Daniel R."/>
        </authorList>
    </citation>
    <scope>NUCLEOTIDE SEQUENCE</scope>
</reference>
<evidence type="ECO:0000259" key="1">
    <source>
        <dbReference type="Pfam" id="PF04273"/>
    </source>
</evidence>
<dbReference type="EC" id="3.-.-.-" evidence="2"/>
<sequence length="141" mass="15126">MEIRALTPDYAVSPQINPADVAAIKAAGYTTVICNRPDREIPEPLQAEVIGREVEAAGMTFVVNPVFPGALTEENVQIQSKAIQSSTGPVFAYCASGNRSSIVWALAHVGKHPTDHLISIPARFGYQLEGLRPMLDARAKG</sequence>
<dbReference type="InterPro" id="IPR005939">
    <property type="entry name" value="BLH_phosphatase-like"/>
</dbReference>
<organism evidence="2">
    <name type="scientific">mine drainage metagenome</name>
    <dbReference type="NCBI Taxonomy" id="410659"/>
    <lineage>
        <taxon>unclassified sequences</taxon>
        <taxon>metagenomes</taxon>
        <taxon>ecological metagenomes</taxon>
    </lineage>
</organism>
<evidence type="ECO:0000313" key="2">
    <source>
        <dbReference type="EMBL" id="OIQ67485.1"/>
    </source>
</evidence>
<comment type="caution">
    <text evidence="2">The sequence shown here is derived from an EMBL/GenBank/DDBJ whole genome shotgun (WGS) entry which is preliminary data.</text>
</comment>
<dbReference type="EMBL" id="MLJW01005896">
    <property type="protein sequence ID" value="OIQ67485.1"/>
    <property type="molecule type" value="Genomic_DNA"/>
</dbReference>
<dbReference type="AlphaFoldDB" id="A0A1J5PV77"/>
<accession>A0A1J5PV77</accession>
<name>A0A1J5PV77_9ZZZZ</name>
<dbReference type="Pfam" id="PF04273">
    <property type="entry name" value="BLH_phosphatase"/>
    <property type="match status" value="1"/>
</dbReference>
<feature type="domain" description="Beta-lactamase hydrolase-like protein phosphatase-like" evidence="1">
    <location>
        <begin position="3"/>
        <end position="109"/>
    </location>
</feature>
<dbReference type="Gene3D" id="3.90.190.10">
    <property type="entry name" value="Protein tyrosine phosphatase superfamily"/>
    <property type="match status" value="1"/>
</dbReference>
<keyword evidence="2" id="KW-0378">Hydrolase</keyword>
<proteinExistence type="predicted"/>
<dbReference type="NCBIfam" id="TIGR01244">
    <property type="entry name" value="TIGR01244 family sulfur transferase"/>
    <property type="match status" value="1"/>
</dbReference>
<protein>
    <submittedName>
        <fullName evidence="2">Beta-lactamase hydrolase-like protein</fullName>
        <ecNumber evidence="2">3.-.-.-</ecNumber>
    </submittedName>
</protein>